<proteinExistence type="inferred from homology"/>
<dbReference type="InterPro" id="IPR036264">
    <property type="entry name" value="Bact_exopeptidase_dim_dom"/>
</dbReference>
<evidence type="ECO:0000256" key="1">
    <source>
        <dbReference type="ARBA" id="ARBA00001941"/>
    </source>
</evidence>
<evidence type="ECO:0000313" key="9">
    <source>
        <dbReference type="EMBL" id="UPM54647.1"/>
    </source>
</evidence>
<dbReference type="Gene3D" id="3.40.630.10">
    <property type="entry name" value="Zn peptidases"/>
    <property type="match status" value="1"/>
</dbReference>
<dbReference type="PANTHER" id="PTHR43808:SF25">
    <property type="entry name" value="PEPTIDASE M20 DIMERISATION DOMAIN-CONTAINING PROTEIN"/>
    <property type="match status" value="1"/>
</dbReference>
<dbReference type="Pfam" id="PF07687">
    <property type="entry name" value="M20_dimer"/>
    <property type="match status" value="1"/>
</dbReference>
<evidence type="ECO:0000313" key="10">
    <source>
        <dbReference type="Proteomes" id="UP000830639"/>
    </source>
</evidence>
<dbReference type="NCBIfam" id="TIGR01910">
    <property type="entry name" value="DapE-ArgE"/>
    <property type="match status" value="1"/>
</dbReference>
<keyword evidence="5" id="KW-0378">Hydrolase</keyword>
<organism evidence="9 10">
    <name type="scientific">Gottfriedia acidiceleris</name>
    <dbReference type="NCBI Taxonomy" id="371036"/>
    <lineage>
        <taxon>Bacteria</taxon>
        <taxon>Bacillati</taxon>
        <taxon>Bacillota</taxon>
        <taxon>Bacilli</taxon>
        <taxon>Bacillales</taxon>
        <taxon>Bacillaceae</taxon>
        <taxon>Gottfriedia</taxon>
    </lineage>
</organism>
<name>A0ABY4JPM9_9BACI</name>
<protein>
    <submittedName>
        <fullName evidence="9">Peptidase</fullName>
    </submittedName>
</protein>
<dbReference type="NCBIfam" id="NF005306">
    <property type="entry name" value="PRK06837.1"/>
    <property type="match status" value="1"/>
</dbReference>
<reference evidence="9 10" key="1">
    <citation type="submission" date="2022-04" db="EMBL/GenBank/DDBJ databases">
        <title>Mechanism of arsenic methylation and mitigation arsenic toxicity by Bacillus sp. LH14 from an Arsenic-Contaminated Paddy Soil.</title>
        <authorList>
            <person name="Wang D."/>
        </authorList>
    </citation>
    <scope>NUCLEOTIDE SEQUENCE [LARGE SCALE GENOMIC DNA]</scope>
    <source>
        <strain evidence="9 10">LH14</strain>
    </source>
</reference>
<dbReference type="Proteomes" id="UP000830639">
    <property type="component" value="Chromosome"/>
</dbReference>
<gene>
    <name evidence="9" type="ORF">MY490_01860</name>
</gene>
<keyword evidence="10" id="KW-1185">Reference proteome</keyword>
<dbReference type="SUPFAM" id="SSF53187">
    <property type="entry name" value="Zn-dependent exopeptidases"/>
    <property type="match status" value="1"/>
</dbReference>
<dbReference type="InterPro" id="IPR002933">
    <property type="entry name" value="Peptidase_M20"/>
</dbReference>
<evidence type="ECO:0000256" key="5">
    <source>
        <dbReference type="ARBA" id="ARBA00022801"/>
    </source>
</evidence>
<evidence type="ECO:0000256" key="6">
    <source>
        <dbReference type="ARBA" id="ARBA00022833"/>
    </source>
</evidence>
<dbReference type="InterPro" id="IPR011650">
    <property type="entry name" value="Peptidase_M20_dimer"/>
</dbReference>
<keyword evidence="6" id="KW-0862">Zinc</keyword>
<evidence type="ECO:0000256" key="7">
    <source>
        <dbReference type="ARBA" id="ARBA00023285"/>
    </source>
</evidence>
<dbReference type="InterPro" id="IPR010182">
    <property type="entry name" value="ArgE/DapE"/>
</dbReference>
<dbReference type="RefSeq" id="WP_248267737.1">
    <property type="nucleotide sequence ID" value="NZ_CP096034.1"/>
</dbReference>
<dbReference type="InterPro" id="IPR050072">
    <property type="entry name" value="Peptidase_M20A"/>
</dbReference>
<comment type="similarity">
    <text evidence="3">Belongs to the peptidase M20A family.</text>
</comment>
<evidence type="ECO:0000256" key="4">
    <source>
        <dbReference type="ARBA" id="ARBA00022723"/>
    </source>
</evidence>
<keyword evidence="4" id="KW-0479">Metal-binding</keyword>
<comment type="cofactor">
    <cofactor evidence="2">
        <name>Zn(2+)</name>
        <dbReference type="ChEBI" id="CHEBI:29105"/>
    </cofactor>
</comment>
<dbReference type="SUPFAM" id="SSF55031">
    <property type="entry name" value="Bacterial exopeptidase dimerisation domain"/>
    <property type="match status" value="1"/>
</dbReference>
<dbReference type="NCBIfam" id="NF005373">
    <property type="entry name" value="PRK06915.1"/>
    <property type="match status" value="1"/>
</dbReference>
<sequence length="437" mass="48639">MSHYKKVIQDYISNHKDKTIDLLKQLVMENSVSSNESKAQAIVLEKLRELELDLDVWEPDLKEMKEHPYFISTRDSFTGSPNIVATLKGTSGGKSMILNGHIDVVPEGNIQQWTYPPYSATVVDNKLYGRGATDMKGGNVALILAIEAIKRSGITLKGDVYFQSVIEEESGGAGTLATILRGYTADGVIIPEPTNMKFFIKQQGSMWFRLNVKGKVAHGGTRYEGVSAIEKSVLIIQQIQKLEQLRNERIADPLYDGVPIPIPINIGTIHGGTWPSSVSDLVTLEGRFGVAPNERLEDAKIEFENWIDNIKNLDDWFVENPVEVEWFGARWVPGTVEADSELVQTLQRNYLETTKQNPVVEAAPWGTDGGLFTQILNIPMIVFGPGETKVAHYPDEFIDLDQMFLAAEIIACTLIDWCGVEGQQHEGEGAYENEKVL</sequence>
<accession>A0ABY4JPM9</accession>
<dbReference type="EMBL" id="CP096034">
    <property type="protein sequence ID" value="UPM54647.1"/>
    <property type="molecule type" value="Genomic_DNA"/>
</dbReference>
<dbReference type="Gene3D" id="3.30.70.360">
    <property type="match status" value="1"/>
</dbReference>
<evidence type="ECO:0000256" key="3">
    <source>
        <dbReference type="ARBA" id="ARBA00006247"/>
    </source>
</evidence>
<feature type="domain" description="Peptidase M20 dimerisation" evidence="8">
    <location>
        <begin position="201"/>
        <end position="310"/>
    </location>
</feature>
<dbReference type="Pfam" id="PF01546">
    <property type="entry name" value="Peptidase_M20"/>
    <property type="match status" value="1"/>
</dbReference>
<keyword evidence="7" id="KW-0170">Cobalt</keyword>
<dbReference type="PANTHER" id="PTHR43808">
    <property type="entry name" value="ACETYLORNITHINE DEACETYLASE"/>
    <property type="match status" value="1"/>
</dbReference>
<comment type="cofactor">
    <cofactor evidence="1">
        <name>Co(2+)</name>
        <dbReference type="ChEBI" id="CHEBI:48828"/>
    </cofactor>
</comment>
<evidence type="ECO:0000256" key="2">
    <source>
        <dbReference type="ARBA" id="ARBA00001947"/>
    </source>
</evidence>
<evidence type="ECO:0000259" key="8">
    <source>
        <dbReference type="Pfam" id="PF07687"/>
    </source>
</evidence>